<proteinExistence type="predicted"/>
<keyword evidence="1" id="KW-0812">Transmembrane</keyword>
<dbReference type="OrthoDB" id="9939598at2759"/>
<organism evidence="3 4">
    <name type="scientific">Penelope pileata</name>
    <dbReference type="NCBI Taxonomy" id="1118817"/>
    <lineage>
        <taxon>Eukaryota</taxon>
        <taxon>Metazoa</taxon>
        <taxon>Chordata</taxon>
        <taxon>Craniata</taxon>
        <taxon>Vertebrata</taxon>
        <taxon>Euteleostomi</taxon>
        <taxon>Archelosauria</taxon>
        <taxon>Archosauria</taxon>
        <taxon>Dinosauria</taxon>
        <taxon>Saurischia</taxon>
        <taxon>Theropoda</taxon>
        <taxon>Coelurosauria</taxon>
        <taxon>Aves</taxon>
        <taxon>Neognathae</taxon>
        <taxon>Galloanserae</taxon>
        <taxon>Galliformes</taxon>
        <taxon>Cracidae</taxon>
        <taxon>Penelope</taxon>
    </lineage>
</organism>
<dbReference type="PANTHER" id="PTHR15446">
    <property type="entry name" value="UROPLAKIN III"/>
    <property type="match status" value="1"/>
</dbReference>
<evidence type="ECO:0000256" key="1">
    <source>
        <dbReference type="SAM" id="Phobius"/>
    </source>
</evidence>
<feature type="non-terminal residue" evidence="3">
    <location>
        <position position="1"/>
    </location>
</feature>
<dbReference type="Proteomes" id="UP000613066">
    <property type="component" value="Unassembled WGS sequence"/>
</dbReference>
<accession>A0A851NNV5</accession>
<evidence type="ECO:0000256" key="2">
    <source>
        <dbReference type="SAM" id="SignalP"/>
    </source>
</evidence>
<evidence type="ECO:0000313" key="4">
    <source>
        <dbReference type="Proteomes" id="UP000613066"/>
    </source>
</evidence>
<protein>
    <submittedName>
        <fullName evidence="3">UPK3L protein</fullName>
    </submittedName>
</protein>
<name>A0A851NNV5_9GALL</name>
<dbReference type="AlphaFoldDB" id="A0A851NNV5"/>
<reference evidence="3" key="1">
    <citation type="submission" date="2019-09" db="EMBL/GenBank/DDBJ databases">
        <title>Bird 10,000 Genomes (B10K) Project - Family phase.</title>
        <authorList>
            <person name="Zhang G."/>
        </authorList>
    </citation>
    <scope>NUCLEOTIDE SEQUENCE</scope>
    <source>
        <strain evidence="3">B10K-DU-001-08</strain>
        <tissue evidence="3">Muscle</tissue>
    </source>
</reference>
<dbReference type="EMBL" id="WBMW01002618">
    <property type="protein sequence ID" value="NXC43388.1"/>
    <property type="molecule type" value="Genomic_DNA"/>
</dbReference>
<keyword evidence="1" id="KW-1133">Transmembrane helix</keyword>
<sequence>HSALSTGTMHPLLLLLLATAHGLVTVNYTPELASSELGGLVTARTFVLQQPRCVFEDPKYSTAKIWLVVATAKGKEDFNNTVEPGSPEWAFQRFPANASAYLTLGAAMFHYPCPVPTGEITVLRVGSETACADDVAVPTCNGPLPGPGPYWVKFLALNGSEPVADTEWFGPIKLKTARQLPSGPEAGGGRSGAMIAITSILSILLALLLATLLAALCGSELCGSGSFKPDSASIRRYTTHHVYDQPAARL</sequence>
<dbReference type="PANTHER" id="PTHR15446:SF2">
    <property type="entry name" value="UROPLAKIN-3B-LIKE PROTEIN 1-RELATED"/>
    <property type="match status" value="1"/>
</dbReference>
<keyword evidence="2" id="KW-0732">Signal</keyword>
<dbReference type="GO" id="GO:0016020">
    <property type="term" value="C:membrane"/>
    <property type="evidence" value="ECO:0007669"/>
    <property type="project" value="TreeGrafter"/>
</dbReference>
<feature type="signal peptide" evidence="2">
    <location>
        <begin position="1"/>
        <end position="22"/>
    </location>
</feature>
<gene>
    <name evidence="3" type="primary">Upk3bl1</name>
    <name evidence="3" type="ORF">PENPIL_R07730</name>
</gene>
<feature type="chain" id="PRO_5032900385" evidence="2">
    <location>
        <begin position="23"/>
        <end position="250"/>
    </location>
</feature>
<keyword evidence="4" id="KW-1185">Reference proteome</keyword>
<keyword evidence="1" id="KW-0472">Membrane</keyword>
<feature type="non-terminal residue" evidence="3">
    <location>
        <position position="250"/>
    </location>
</feature>
<evidence type="ECO:0000313" key="3">
    <source>
        <dbReference type="EMBL" id="NXC43388.1"/>
    </source>
</evidence>
<feature type="transmembrane region" description="Helical" evidence="1">
    <location>
        <begin position="193"/>
        <end position="218"/>
    </location>
</feature>
<dbReference type="InterPro" id="IPR024831">
    <property type="entry name" value="Uroplakin-3"/>
</dbReference>
<comment type="caution">
    <text evidence="3">The sequence shown here is derived from an EMBL/GenBank/DDBJ whole genome shotgun (WGS) entry which is preliminary data.</text>
</comment>